<keyword evidence="2" id="KW-1185">Reference proteome</keyword>
<dbReference type="EMBL" id="JAINDJ010000007">
    <property type="protein sequence ID" value="KAG9442381.1"/>
    <property type="molecule type" value="Genomic_DNA"/>
</dbReference>
<comment type="caution">
    <text evidence="1">The sequence shown here is derived from an EMBL/GenBank/DDBJ whole genome shotgun (WGS) entry which is preliminary data.</text>
</comment>
<sequence>MHGEDLEGVRRPGMISFGNPSLRHTFDEEQARDLFRCLPVLVWNHYILGASTIFGLVDEPKAPISSLAYESLLNVCCCYLMVHRCIRLFIEPYNPIRFARQFGYCQDLPGDLGANTSQRETSSLSELLNLWEVSLIRPCGQLDLPLRGESSRDPGTTFAYYSWWKEHMLPRFEGVVEKRRVMIAIVPICADDD</sequence>
<evidence type="ECO:0000313" key="2">
    <source>
        <dbReference type="Proteomes" id="UP000825729"/>
    </source>
</evidence>
<proteinExistence type="predicted"/>
<dbReference type="Proteomes" id="UP000825729">
    <property type="component" value="Unassembled WGS sequence"/>
</dbReference>
<organism evidence="1 2">
    <name type="scientific">Aristolochia fimbriata</name>
    <name type="common">White veined hardy Dutchman's pipe vine</name>
    <dbReference type="NCBI Taxonomy" id="158543"/>
    <lineage>
        <taxon>Eukaryota</taxon>
        <taxon>Viridiplantae</taxon>
        <taxon>Streptophyta</taxon>
        <taxon>Embryophyta</taxon>
        <taxon>Tracheophyta</taxon>
        <taxon>Spermatophyta</taxon>
        <taxon>Magnoliopsida</taxon>
        <taxon>Magnoliidae</taxon>
        <taxon>Piperales</taxon>
        <taxon>Aristolochiaceae</taxon>
        <taxon>Aristolochia</taxon>
    </lineage>
</organism>
<name>A0AAV7E3M8_ARIFI</name>
<protein>
    <recommendedName>
        <fullName evidence="3">Aminotransferase-like plant mobile domain-containing protein</fullName>
    </recommendedName>
</protein>
<accession>A0AAV7E3M8</accession>
<evidence type="ECO:0000313" key="1">
    <source>
        <dbReference type="EMBL" id="KAG9442381.1"/>
    </source>
</evidence>
<gene>
    <name evidence="1" type="ORF">H6P81_018235</name>
</gene>
<reference evidence="1 2" key="1">
    <citation type="submission" date="2021-07" db="EMBL/GenBank/DDBJ databases">
        <title>The Aristolochia fimbriata genome: insights into angiosperm evolution, floral development and chemical biosynthesis.</title>
        <authorList>
            <person name="Jiao Y."/>
        </authorList>
    </citation>
    <scope>NUCLEOTIDE SEQUENCE [LARGE SCALE GENOMIC DNA]</scope>
    <source>
        <strain evidence="1">IBCAS-2021</strain>
        <tissue evidence="1">Leaf</tissue>
    </source>
</reference>
<dbReference type="AlphaFoldDB" id="A0AAV7E3M8"/>
<evidence type="ECO:0008006" key="3">
    <source>
        <dbReference type="Google" id="ProtNLM"/>
    </source>
</evidence>